<dbReference type="InterPro" id="IPR000086">
    <property type="entry name" value="NUDIX_hydrolase_dom"/>
</dbReference>
<evidence type="ECO:0000256" key="5">
    <source>
        <dbReference type="ARBA" id="ARBA00022842"/>
    </source>
</evidence>
<dbReference type="AlphaFoldDB" id="A0A1Z3NBJ1"/>
<dbReference type="Pfam" id="PF00293">
    <property type="entry name" value="NUDIX"/>
    <property type="match status" value="1"/>
</dbReference>
<evidence type="ECO:0000259" key="7">
    <source>
        <dbReference type="PROSITE" id="PS51462"/>
    </source>
</evidence>
<evidence type="ECO:0000313" key="9">
    <source>
        <dbReference type="Proteomes" id="UP000197003"/>
    </source>
</evidence>
<name>A0A1Z3NBJ1_BDEBC</name>
<protein>
    <submittedName>
        <fullName evidence="8">Coenzyme A pyrophosphatase</fullName>
    </submittedName>
</protein>
<dbReference type="GO" id="GO:0010945">
    <property type="term" value="F:coenzyme A diphosphatase activity"/>
    <property type="evidence" value="ECO:0007669"/>
    <property type="project" value="InterPro"/>
</dbReference>
<dbReference type="EMBL" id="CP020946">
    <property type="protein sequence ID" value="ASD64805.1"/>
    <property type="molecule type" value="Genomic_DNA"/>
</dbReference>
<dbReference type="PROSITE" id="PS51462">
    <property type="entry name" value="NUDIX"/>
    <property type="match status" value="1"/>
</dbReference>
<accession>A0A1Z3NBJ1</accession>
<dbReference type="PANTHER" id="PTHR12992">
    <property type="entry name" value="NUDIX HYDROLASE"/>
    <property type="match status" value="1"/>
</dbReference>
<keyword evidence="6" id="KW-0464">Manganese</keyword>
<dbReference type="OrthoDB" id="5294158at2"/>
<proteinExistence type="predicted"/>
<dbReference type="Gene3D" id="3.90.79.10">
    <property type="entry name" value="Nucleoside Triphosphate Pyrophosphohydrolase"/>
    <property type="match status" value="1"/>
</dbReference>
<evidence type="ECO:0000256" key="3">
    <source>
        <dbReference type="ARBA" id="ARBA00022723"/>
    </source>
</evidence>
<evidence type="ECO:0000256" key="2">
    <source>
        <dbReference type="ARBA" id="ARBA00001946"/>
    </source>
</evidence>
<keyword evidence="3" id="KW-0479">Metal-binding</keyword>
<dbReference type="RefSeq" id="WP_088566240.1">
    <property type="nucleotide sequence ID" value="NZ_CP020946.1"/>
</dbReference>
<dbReference type="GO" id="GO:0046872">
    <property type="term" value="F:metal ion binding"/>
    <property type="evidence" value="ECO:0007669"/>
    <property type="project" value="UniProtKB-KW"/>
</dbReference>
<evidence type="ECO:0000256" key="1">
    <source>
        <dbReference type="ARBA" id="ARBA00001936"/>
    </source>
</evidence>
<comment type="cofactor">
    <cofactor evidence="1">
        <name>Mn(2+)</name>
        <dbReference type="ChEBI" id="CHEBI:29035"/>
    </cofactor>
</comment>
<comment type="cofactor">
    <cofactor evidence="2">
        <name>Mg(2+)</name>
        <dbReference type="ChEBI" id="CHEBI:18420"/>
    </cofactor>
</comment>
<dbReference type="PANTHER" id="PTHR12992:SF11">
    <property type="entry name" value="MITOCHONDRIAL COENZYME A DIPHOSPHATASE NUDT8"/>
    <property type="match status" value="1"/>
</dbReference>
<evidence type="ECO:0000256" key="4">
    <source>
        <dbReference type="ARBA" id="ARBA00022801"/>
    </source>
</evidence>
<organism evidence="8 9">
    <name type="scientific">Bdellovibrio bacteriovorus</name>
    <dbReference type="NCBI Taxonomy" id="959"/>
    <lineage>
        <taxon>Bacteria</taxon>
        <taxon>Pseudomonadati</taxon>
        <taxon>Bdellovibrionota</taxon>
        <taxon>Bdellovibrionia</taxon>
        <taxon>Bdellovibrionales</taxon>
        <taxon>Pseudobdellovibrionaceae</taxon>
        <taxon>Bdellovibrio</taxon>
    </lineage>
</organism>
<reference evidence="8 9" key="1">
    <citation type="submission" date="2017-04" db="EMBL/GenBank/DDBJ databases">
        <title>Whole genome sequence of Bdellovibrio bacteriovorus strain SSB218315.</title>
        <authorList>
            <person name="Oyedara O."/>
            <person name="Rodriguez-Perez M.A."/>
        </authorList>
    </citation>
    <scope>NUCLEOTIDE SEQUENCE [LARGE SCALE GENOMIC DNA]</scope>
    <source>
        <strain evidence="8 9">SSB218315</strain>
    </source>
</reference>
<dbReference type="InterPro" id="IPR015797">
    <property type="entry name" value="NUDIX_hydrolase-like_dom_sf"/>
</dbReference>
<dbReference type="SUPFAM" id="SSF55811">
    <property type="entry name" value="Nudix"/>
    <property type="match status" value="1"/>
</dbReference>
<dbReference type="InterPro" id="IPR045121">
    <property type="entry name" value="CoAse"/>
</dbReference>
<gene>
    <name evidence="8" type="ORF">B9G79_15165</name>
</gene>
<feature type="domain" description="Nudix hydrolase" evidence="7">
    <location>
        <begin position="24"/>
        <end position="164"/>
    </location>
</feature>
<evidence type="ECO:0000313" key="8">
    <source>
        <dbReference type="EMBL" id="ASD64805.1"/>
    </source>
</evidence>
<keyword evidence="5" id="KW-0460">Magnesium</keyword>
<evidence type="ECO:0000256" key="6">
    <source>
        <dbReference type="ARBA" id="ARBA00023211"/>
    </source>
</evidence>
<sequence length="198" mass="22840">MSSLKESLYSAINVTMPVDLSTQLDRHACVALILRGDSWDNLELGYIQRAFSESDRWSGQLAFPGGKREETDKTDLDAALRETREEIGIELTNPELLGRLNDIQARKAGTMLDFYIRPFVFFIERDFNIVLDPNEVADFFWIRLKEIQNPHRVTTYRLQRDNISLELPAVYLDREPPLWGLSYMMTLNLLEVLAAANK</sequence>
<dbReference type="CDD" id="cd03426">
    <property type="entry name" value="NUDIX_CoAse_Nudt7"/>
    <property type="match status" value="1"/>
</dbReference>
<keyword evidence="4" id="KW-0378">Hydrolase</keyword>
<dbReference type="Proteomes" id="UP000197003">
    <property type="component" value="Chromosome"/>
</dbReference>